<protein>
    <submittedName>
        <fullName evidence="1">Uncharacterized protein</fullName>
    </submittedName>
</protein>
<dbReference type="AlphaFoldDB" id="A0A382J0Q1"/>
<dbReference type="InterPro" id="IPR036280">
    <property type="entry name" value="Multihaem_cyt_sf"/>
</dbReference>
<sequence length="352" mass="39963">EENLVEPPVTTSRVLEKNMVDVPLQEKKKFLDAGDFRDPFKLVRKDKENAGKVLKPGVTIDGVQFNSYNESDLFLEKVYRDSRFRIKDVFGKVDHLEGSGCLYCHQGIERISKNHKFRCTKCHEGNRRKKTLPAAHKNLISNPSDLDYAPKYCGKCHADQIEQVEKSNMATGKSVIGVTRYAWGGQEDGNLYSLRPKEEEGERFLPSPPEGKPVDAFLRTKCLRCHLQSEAPHRPGDYRAGGCAACHMIYSNDGHTLTQDRAIQSKIRKTQTERESRFKRKFSTKGLKNSRAYPVMHKFTNAIPSVQCEHCHNENGIGNEFEGLFSPVARPNVFFQKTGADKPVLYGAEHQF</sequence>
<dbReference type="Gene3D" id="1.10.780.10">
    <property type="entry name" value="Hydroxylamine Oxidoreductase, Chain A, domain 1"/>
    <property type="match status" value="1"/>
</dbReference>
<dbReference type="InterPro" id="IPR023119">
    <property type="entry name" value="Multihaem_cyt_PRC_cyt_su-like"/>
</dbReference>
<dbReference type="Gene3D" id="1.10.468.10">
    <property type="entry name" value="Photosynthetic Reaction Center, subunit C, domain 2"/>
    <property type="match status" value="1"/>
</dbReference>
<name>A0A382J0Q1_9ZZZZ</name>
<feature type="non-terminal residue" evidence="1">
    <location>
        <position position="1"/>
    </location>
</feature>
<evidence type="ECO:0000313" key="1">
    <source>
        <dbReference type="EMBL" id="SVC05466.1"/>
    </source>
</evidence>
<accession>A0A382J0Q1</accession>
<reference evidence="1" key="1">
    <citation type="submission" date="2018-05" db="EMBL/GenBank/DDBJ databases">
        <authorList>
            <person name="Lanie J.A."/>
            <person name="Ng W.-L."/>
            <person name="Kazmierczak K.M."/>
            <person name="Andrzejewski T.M."/>
            <person name="Davidsen T.M."/>
            <person name="Wayne K.J."/>
            <person name="Tettelin H."/>
            <person name="Glass J.I."/>
            <person name="Rusch D."/>
            <person name="Podicherti R."/>
            <person name="Tsui H.-C.T."/>
            <person name="Winkler M.E."/>
        </authorList>
    </citation>
    <scope>NUCLEOTIDE SEQUENCE</scope>
</reference>
<organism evidence="1">
    <name type="scientific">marine metagenome</name>
    <dbReference type="NCBI Taxonomy" id="408172"/>
    <lineage>
        <taxon>unclassified sequences</taxon>
        <taxon>metagenomes</taxon>
        <taxon>ecological metagenomes</taxon>
    </lineage>
</organism>
<dbReference type="EMBL" id="UINC01070937">
    <property type="protein sequence ID" value="SVC05466.1"/>
    <property type="molecule type" value="Genomic_DNA"/>
</dbReference>
<gene>
    <name evidence="1" type="ORF">METZ01_LOCUS258320</name>
</gene>
<dbReference type="SUPFAM" id="SSF48695">
    <property type="entry name" value="Multiheme cytochromes"/>
    <property type="match status" value="1"/>
</dbReference>
<proteinExistence type="predicted"/>
<feature type="non-terminal residue" evidence="1">
    <location>
        <position position="352"/>
    </location>
</feature>